<feature type="non-terminal residue" evidence="1">
    <location>
        <position position="1"/>
    </location>
</feature>
<dbReference type="Proteomes" id="UP001221924">
    <property type="component" value="Unassembled WGS sequence"/>
</dbReference>
<protein>
    <submittedName>
        <fullName evidence="1">Uncharacterized protein</fullName>
    </submittedName>
</protein>
<evidence type="ECO:0000313" key="2">
    <source>
        <dbReference type="Proteomes" id="UP001221924"/>
    </source>
</evidence>
<accession>A0AAW6M7Z8</accession>
<evidence type="ECO:0000313" key="1">
    <source>
        <dbReference type="EMBL" id="MDE8698219.1"/>
    </source>
</evidence>
<comment type="caution">
    <text evidence="1">The sequence shown here is derived from an EMBL/GenBank/DDBJ whole genome shotgun (WGS) entry which is preliminary data.</text>
</comment>
<name>A0AAW6M7Z8_9BACE</name>
<proteinExistence type="predicted"/>
<feature type="non-terminal residue" evidence="1">
    <location>
        <position position="98"/>
    </location>
</feature>
<sequence length="98" mass="11680">FSNFYEMLPLKDAYKIIKKQNDKLKLTEEDFIAFSEIARHEEHFYFILGSEDLDKNRKKSKPMERTIVNESLVLIDEIFYKMMVASQKGKPLFVPEKN</sequence>
<dbReference type="RefSeq" id="WP_275203144.1">
    <property type="nucleotide sequence ID" value="NZ_JARFID010000885.1"/>
</dbReference>
<dbReference type="AlphaFoldDB" id="A0AAW6M7Z8"/>
<gene>
    <name evidence="1" type="ORF">PZH42_30130</name>
</gene>
<dbReference type="EMBL" id="JARFID010000885">
    <property type="protein sequence ID" value="MDE8698219.1"/>
    <property type="molecule type" value="Genomic_DNA"/>
</dbReference>
<organism evidence="1 2">
    <name type="scientific">Bacteroides cellulosilyticus</name>
    <dbReference type="NCBI Taxonomy" id="246787"/>
    <lineage>
        <taxon>Bacteria</taxon>
        <taxon>Pseudomonadati</taxon>
        <taxon>Bacteroidota</taxon>
        <taxon>Bacteroidia</taxon>
        <taxon>Bacteroidales</taxon>
        <taxon>Bacteroidaceae</taxon>
        <taxon>Bacteroides</taxon>
    </lineage>
</organism>
<reference evidence="1" key="1">
    <citation type="submission" date="2023-03" db="EMBL/GenBank/DDBJ databases">
        <title>DFI Biobank Strains.</title>
        <authorList>
            <person name="Mostad J."/>
            <person name="Paddock L."/>
            <person name="Medina S."/>
            <person name="Waligurski E."/>
            <person name="Barat B."/>
            <person name="Smith R."/>
            <person name="Burgo V."/>
            <person name="Metcalfe C."/>
            <person name="Woodson C."/>
            <person name="Sundararajan A."/>
            <person name="Ramaswamy R."/>
            <person name="Lin H."/>
            <person name="Pamer E.G."/>
        </authorList>
    </citation>
    <scope>NUCLEOTIDE SEQUENCE</scope>
    <source>
        <strain evidence="1">DFI.9.5</strain>
    </source>
</reference>